<gene>
    <name evidence="1" type="ORF">K1T71_005240</name>
</gene>
<comment type="caution">
    <text evidence="1">The sequence shown here is derived from an EMBL/GenBank/DDBJ whole genome shotgun (WGS) entry which is preliminary data.</text>
</comment>
<dbReference type="EMBL" id="CM034394">
    <property type="protein sequence ID" value="KAJ0179528.1"/>
    <property type="molecule type" value="Genomic_DNA"/>
</dbReference>
<evidence type="ECO:0000313" key="1">
    <source>
        <dbReference type="EMBL" id="KAJ0179528.1"/>
    </source>
</evidence>
<accession>A0ACC1D6I8</accession>
<evidence type="ECO:0000313" key="2">
    <source>
        <dbReference type="Proteomes" id="UP000824533"/>
    </source>
</evidence>
<organism evidence="1 2">
    <name type="scientific">Dendrolimus kikuchii</name>
    <dbReference type="NCBI Taxonomy" id="765133"/>
    <lineage>
        <taxon>Eukaryota</taxon>
        <taxon>Metazoa</taxon>
        <taxon>Ecdysozoa</taxon>
        <taxon>Arthropoda</taxon>
        <taxon>Hexapoda</taxon>
        <taxon>Insecta</taxon>
        <taxon>Pterygota</taxon>
        <taxon>Neoptera</taxon>
        <taxon>Endopterygota</taxon>
        <taxon>Lepidoptera</taxon>
        <taxon>Glossata</taxon>
        <taxon>Ditrysia</taxon>
        <taxon>Bombycoidea</taxon>
        <taxon>Lasiocampidae</taxon>
        <taxon>Dendrolimus</taxon>
    </lineage>
</organism>
<proteinExistence type="predicted"/>
<keyword evidence="2" id="KW-1185">Reference proteome</keyword>
<sequence>MIGLLIIWLCSSVVGKIHGQEAVVSYVINAQSARISPLDRRPAVIQDINRQLQSSAPTRVIEILVQPAEVELYRPQSFHGNGFNLPQSTVRPNQAQRTQSVSQKITESMEATNNSSIAHNSSTIGDNSVIKNMELNKDKPNMKLTRPDSLPLPTGNGTTVTSKKSAIAKDLPPANVTLDERSSFTGDACPTGF</sequence>
<protein>
    <submittedName>
        <fullName evidence="1">Uncharacterized protein</fullName>
    </submittedName>
</protein>
<dbReference type="Proteomes" id="UP000824533">
    <property type="component" value="Linkage Group LG08"/>
</dbReference>
<reference evidence="1 2" key="1">
    <citation type="journal article" date="2021" name="Front. Genet.">
        <title>Chromosome-Level Genome Assembly Reveals Significant Gene Expansion in the Toll and IMD Signaling Pathways of Dendrolimus kikuchii.</title>
        <authorList>
            <person name="Zhou J."/>
            <person name="Wu P."/>
            <person name="Xiong Z."/>
            <person name="Liu N."/>
            <person name="Zhao N."/>
            <person name="Ji M."/>
            <person name="Qiu Y."/>
            <person name="Yang B."/>
        </authorList>
    </citation>
    <scope>NUCLEOTIDE SEQUENCE [LARGE SCALE GENOMIC DNA]</scope>
    <source>
        <strain evidence="1">Ann1</strain>
    </source>
</reference>
<name>A0ACC1D6I8_9NEOP</name>